<feature type="transmembrane region" description="Helical" evidence="1">
    <location>
        <begin position="6"/>
        <end position="26"/>
    </location>
</feature>
<dbReference type="AlphaFoldDB" id="X1R179"/>
<keyword evidence="1" id="KW-0812">Transmembrane</keyword>
<accession>X1R179</accession>
<evidence type="ECO:0000256" key="1">
    <source>
        <dbReference type="SAM" id="Phobius"/>
    </source>
</evidence>
<keyword evidence="1" id="KW-0472">Membrane</keyword>
<reference evidence="2" key="1">
    <citation type="journal article" date="2014" name="Front. Microbiol.">
        <title>High frequency of phylogenetically diverse reductive dehalogenase-homologous genes in deep subseafloor sedimentary metagenomes.</title>
        <authorList>
            <person name="Kawai M."/>
            <person name="Futagami T."/>
            <person name="Toyoda A."/>
            <person name="Takaki Y."/>
            <person name="Nishi S."/>
            <person name="Hori S."/>
            <person name="Arai W."/>
            <person name="Tsubouchi T."/>
            <person name="Morono Y."/>
            <person name="Uchiyama I."/>
            <person name="Ito T."/>
            <person name="Fujiyama A."/>
            <person name="Inagaki F."/>
            <person name="Takami H."/>
        </authorList>
    </citation>
    <scope>NUCLEOTIDE SEQUENCE</scope>
    <source>
        <strain evidence="2">Expedition CK06-06</strain>
    </source>
</reference>
<evidence type="ECO:0000313" key="2">
    <source>
        <dbReference type="EMBL" id="GAI56865.1"/>
    </source>
</evidence>
<name>X1R179_9ZZZZ</name>
<keyword evidence="1" id="KW-1133">Transmembrane helix</keyword>
<proteinExistence type="predicted"/>
<protein>
    <submittedName>
        <fullName evidence="2">Uncharacterized protein</fullName>
    </submittedName>
</protein>
<comment type="caution">
    <text evidence="2">The sequence shown here is derived from an EMBL/GenBank/DDBJ whole genome shotgun (WGS) entry which is preliminary data.</text>
</comment>
<gene>
    <name evidence="2" type="ORF">S06H3_61982</name>
</gene>
<sequence length="84" mass="9674">ERKITVGSAGIYASLYIRCMLSNGLIKRDEKRRYKFKKCTVVQKKDSIISEEKEEKDSNIVVGSDDALKKQINDDRQFLNEVCS</sequence>
<dbReference type="EMBL" id="BARV01040755">
    <property type="protein sequence ID" value="GAI56865.1"/>
    <property type="molecule type" value="Genomic_DNA"/>
</dbReference>
<feature type="non-terminal residue" evidence="2">
    <location>
        <position position="1"/>
    </location>
</feature>
<organism evidence="2">
    <name type="scientific">marine sediment metagenome</name>
    <dbReference type="NCBI Taxonomy" id="412755"/>
    <lineage>
        <taxon>unclassified sequences</taxon>
        <taxon>metagenomes</taxon>
        <taxon>ecological metagenomes</taxon>
    </lineage>
</organism>